<dbReference type="InterPro" id="IPR050336">
    <property type="entry name" value="Chromosome_partition/occlusion"/>
</dbReference>
<gene>
    <name evidence="2" type="ORF">SAMN05421730_1002130</name>
</gene>
<dbReference type="SUPFAM" id="SSF110849">
    <property type="entry name" value="ParB/Sulfiredoxin"/>
    <property type="match status" value="1"/>
</dbReference>
<feature type="domain" description="ParB-like N-terminal" evidence="1">
    <location>
        <begin position="57"/>
        <end position="146"/>
    </location>
</feature>
<dbReference type="SMART" id="SM00470">
    <property type="entry name" value="ParB"/>
    <property type="match status" value="1"/>
</dbReference>
<name>A0A1D3TQ98_9FIRM</name>
<dbReference type="RefSeq" id="WP_091230558.1">
    <property type="nucleotide sequence ID" value="NZ_FMKA01000002.1"/>
</dbReference>
<proteinExistence type="predicted"/>
<dbReference type="GO" id="GO:0005694">
    <property type="term" value="C:chromosome"/>
    <property type="evidence" value="ECO:0007669"/>
    <property type="project" value="TreeGrafter"/>
</dbReference>
<dbReference type="AlphaFoldDB" id="A0A1D3TQ98"/>
<dbReference type="InterPro" id="IPR003115">
    <property type="entry name" value="ParB_N"/>
</dbReference>
<dbReference type="STRING" id="1619234.SAMN05421730_1002130"/>
<keyword evidence="3" id="KW-1185">Reference proteome</keyword>
<protein>
    <submittedName>
        <fullName evidence="2">ParB/RepB/Spo0J family partition protein</fullName>
    </submittedName>
</protein>
<organism evidence="2 3">
    <name type="scientific">Anaerobium acetethylicum</name>
    <dbReference type="NCBI Taxonomy" id="1619234"/>
    <lineage>
        <taxon>Bacteria</taxon>
        <taxon>Bacillati</taxon>
        <taxon>Bacillota</taxon>
        <taxon>Clostridia</taxon>
        <taxon>Lachnospirales</taxon>
        <taxon>Lachnospiraceae</taxon>
        <taxon>Anaerobium</taxon>
    </lineage>
</organism>
<dbReference type="InterPro" id="IPR036086">
    <property type="entry name" value="ParB/Sulfiredoxin_sf"/>
</dbReference>
<dbReference type="OrthoDB" id="1864099at2"/>
<evidence type="ECO:0000313" key="2">
    <source>
        <dbReference type="EMBL" id="SCP95699.1"/>
    </source>
</evidence>
<dbReference type="EMBL" id="FMKA01000002">
    <property type="protein sequence ID" value="SCP95699.1"/>
    <property type="molecule type" value="Genomic_DNA"/>
</dbReference>
<dbReference type="GO" id="GO:0007059">
    <property type="term" value="P:chromosome segregation"/>
    <property type="evidence" value="ECO:0007669"/>
    <property type="project" value="TreeGrafter"/>
</dbReference>
<accession>A0A1D3TQ98</accession>
<dbReference type="PANTHER" id="PTHR33375">
    <property type="entry name" value="CHROMOSOME-PARTITIONING PROTEIN PARB-RELATED"/>
    <property type="match status" value="1"/>
</dbReference>
<reference evidence="2 3" key="1">
    <citation type="submission" date="2016-09" db="EMBL/GenBank/DDBJ databases">
        <authorList>
            <person name="Capua I."/>
            <person name="De Benedictis P."/>
            <person name="Joannis T."/>
            <person name="Lombin L.H."/>
            <person name="Cattoli G."/>
        </authorList>
    </citation>
    <scope>NUCLEOTIDE SEQUENCE [LARGE SCALE GENOMIC DNA]</scope>
    <source>
        <strain evidence="2 3">GluBS11</strain>
    </source>
</reference>
<dbReference type="Proteomes" id="UP000199315">
    <property type="component" value="Unassembled WGS sequence"/>
</dbReference>
<evidence type="ECO:0000259" key="1">
    <source>
        <dbReference type="SMART" id="SM00470"/>
    </source>
</evidence>
<dbReference type="Pfam" id="PF02195">
    <property type="entry name" value="ParB_N"/>
    <property type="match status" value="1"/>
</dbReference>
<dbReference type="Gene3D" id="3.90.1530.10">
    <property type="entry name" value="Conserved hypothetical protein from pyrococcus furiosus pfu- 392566-001, ParB domain"/>
    <property type="match status" value="1"/>
</dbReference>
<evidence type="ECO:0000313" key="3">
    <source>
        <dbReference type="Proteomes" id="UP000199315"/>
    </source>
</evidence>
<dbReference type="PANTHER" id="PTHR33375:SF1">
    <property type="entry name" value="CHROMOSOME-PARTITIONING PROTEIN PARB-RELATED"/>
    <property type="match status" value="1"/>
</dbReference>
<sequence>MAVGKGSIIRATNASAAAEEKNKKAAISAGAETAAKEKRKTAEHQAAALASVRNPLAEIPLAEIHQVPEKWMGRRRNAGSVSELAESIRRHGMIEPVILRQMEDNRFQLLSGYRRFCAVQELGQSTITARVLEGVADQEAQEIYNDLHGIAERSSMHEAKFQAISMVSGTLPDYLL</sequence>